<dbReference type="GO" id="GO:0008010">
    <property type="term" value="F:structural constituent of chitin-based larval cuticle"/>
    <property type="evidence" value="ECO:0007669"/>
    <property type="project" value="TreeGrafter"/>
</dbReference>
<dbReference type="EMBL" id="CAXKWB010003106">
    <property type="protein sequence ID" value="CAL4068365.1"/>
    <property type="molecule type" value="Genomic_DNA"/>
</dbReference>
<keyword evidence="3" id="KW-0732">Signal</keyword>
<evidence type="ECO:0000313" key="4">
    <source>
        <dbReference type="EMBL" id="CAL4068365.1"/>
    </source>
</evidence>
<dbReference type="AlphaFoldDB" id="A0AAV2Q195"/>
<keyword evidence="1 2" id="KW-0193">Cuticle</keyword>
<accession>A0AAV2Q195</accession>
<organism evidence="4 5">
    <name type="scientific">Meganyctiphanes norvegica</name>
    <name type="common">Northern krill</name>
    <name type="synonym">Thysanopoda norvegica</name>
    <dbReference type="NCBI Taxonomy" id="48144"/>
    <lineage>
        <taxon>Eukaryota</taxon>
        <taxon>Metazoa</taxon>
        <taxon>Ecdysozoa</taxon>
        <taxon>Arthropoda</taxon>
        <taxon>Crustacea</taxon>
        <taxon>Multicrustacea</taxon>
        <taxon>Malacostraca</taxon>
        <taxon>Eumalacostraca</taxon>
        <taxon>Eucarida</taxon>
        <taxon>Euphausiacea</taxon>
        <taxon>Euphausiidae</taxon>
        <taxon>Meganyctiphanes</taxon>
    </lineage>
</organism>
<evidence type="ECO:0000256" key="1">
    <source>
        <dbReference type="ARBA" id="ARBA00022460"/>
    </source>
</evidence>
<dbReference type="InterPro" id="IPR000618">
    <property type="entry name" value="Insect_cuticle"/>
</dbReference>
<dbReference type="Proteomes" id="UP001497623">
    <property type="component" value="Unassembled WGS sequence"/>
</dbReference>
<feature type="signal peptide" evidence="3">
    <location>
        <begin position="1"/>
        <end position="15"/>
    </location>
</feature>
<name>A0AAV2Q195_MEGNR</name>
<evidence type="ECO:0000256" key="2">
    <source>
        <dbReference type="PROSITE-ProRule" id="PRU00497"/>
    </source>
</evidence>
<evidence type="ECO:0000256" key="3">
    <source>
        <dbReference type="SAM" id="SignalP"/>
    </source>
</evidence>
<comment type="caution">
    <text evidence="4">The sequence shown here is derived from an EMBL/GenBank/DDBJ whole genome shotgun (WGS) entry which is preliminary data.</text>
</comment>
<dbReference type="GO" id="GO:0062129">
    <property type="term" value="C:chitin-based extracellular matrix"/>
    <property type="evidence" value="ECO:0007669"/>
    <property type="project" value="TreeGrafter"/>
</dbReference>
<reference evidence="4 5" key="1">
    <citation type="submission" date="2024-05" db="EMBL/GenBank/DDBJ databases">
        <authorList>
            <person name="Wallberg A."/>
        </authorList>
    </citation>
    <scope>NUCLEOTIDE SEQUENCE [LARGE SCALE GENOMIC DNA]</scope>
</reference>
<dbReference type="InterPro" id="IPR031311">
    <property type="entry name" value="CHIT_BIND_RR_consensus"/>
</dbReference>
<proteinExistence type="predicted"/>
<feature type="chain" id="PRO_5044010730" evidence="3">
    <location>
        <begin position="16"/>
        <end position="145"/>
    </location>
</feature>
<dbReference type="PANTHER" id="PTHR10380">
    <property type="entry name" value="CUTICLE PROTEIN"/>
    <property type="match status" value="1"/>
</dbReference>
<dbReference type="PRINTS" id="PR00947">
    <property type="entry name" value="CUTICLE"/>
</dbReference>
<keyword evidence="5" id="KW-1185">Reference proteome</keyword>
<protein>
    <submittedName>
        <fullName evidence="4">Uncharacterized protein</fullName>
    </submittedName>
</protein>
<dbReference type="PROSITE" id="PS51155">
    <property type="entry name" value="CHIT_BIND_RR_2"/>
    <property type="match status" value="1"/>
</dbReference>
<dbReference type="InterPro" id="IPR050468">
    <property type="entry name" value="Cuticle_Struct_Prot"/>
</dbReference>
<dbReference type="PROSITE" id="PS00233">
    <property type="entry name" value="CHIT_BIND_RR_1"/>
    <property type="match status" value="1"/>
</dbReference>
<dbReference type="PANTHER" id="PTHR10380:SF173">
    <property type="entry name" value="CUTICULAR PROTEIN 47EF, ISOFORM C-RELATED"/>
    <property type="match status" value="1"/>
</dbReference>
<dbReference type="Pfam" id="PF00379">
    <property type="entry name" value="Chitin_bind_4"/>
    <property type="match status" value="1"/>
</dbReference>
<sequence>MHSAIIFCLLGFAFAAPQGQGLVRQEIARPQPALILTDERISGDDGAYSFQFETENGILQTETGSQGVSGGATVQGTYSYVLDDGSVATAEYSADENGFRVQSPLVPVAPAFPHPIPEHVVNNIRVAEELKAQGVQFDHRGFRLN</sequence>
<evidence type="ECO:0000313" key="5">
    <source>
        <dbReference type="Proteomes" id="UP001497623"/>
    </source>
</evidence>
<gene>
    <name evidence="4" type="ORF">MNOR_LOCUS7167</name>
</gene>